<dbReference type="PANTHER" id="PTHR38790">
    <property type="entry name" value="2EXR DOMAIN-CONTAINING PROTEIN-RELATED"/>
    <property type="match status" value="1"/>
</dbReference>
<name>A0ABR1L9V4_9PEZI</name>
<feature type="compositionally biased region" description="Basic and acidic residues" evidence="1">
    <location>
        <begin position="226"/>
        <end position="235"/>
    </location>
</feature>
<evidence type="ECO:0000256" key="1">
    <source>
        <dbReference type="SAM" id="MobiDB-lite"/>
    </source>
</evidence>
<feature type="compositionally biased region" description="Polar residues" evidence="1">
    <location>
        <begin position="46"/>
        <end position="56"/>
    </location>
</feature>
<keyword evidence="3" id="KW-1185">Reference proteome</keyword>
<organism evidence="2 3">
    <name type="scientific">Phyllosticta citribraziliensis</name>
    <dbReference type="NCBI Taxonomy" id="989973"/>
    <lineage>
        <taxon>Eukaryota</taxon>
        <taxon>Fungi</taxon>
        <taxon>Dikarya</taxon>
        <taxon>Ascomycota</taxon>
        <taxon>Pezizomycotina</taxon>
        <taxon>Dothideomycetes</taxon>
        <taxon>Dothideomycetes incertae sedis</taxon>
        <taxon>Botryosphaeriales</taxon>
        <taxon>Phyllostictaceae</taxon>
        <taxon>Phyllosticta</taxon>
    </lineage>
</organism>
<evidence type="ECO:0000313" key="2">
    <source>
        <dbReference type="EMBL" id="KAK7530610.1"/>
    </source>
</evidence>
<proteinExistence type="predicted"/>
<evidence type="ECO:0000313" key="3">
    <source>
        <dbReference type="Proteomes" id="UP001360953"/>
    </source>
</evidence>
<protein>
    <submittedName>
        <fullName evidence="2">Uncharacterized protein</fullName>
    </submittedName>
</protein>
<sequence length="554" mass="61551">MSMLAQDSMAASPNPSPFLRLPTEIRLMIYELLLLPATADMPLPRNKNTTTAQDSQDNADDPNPLVPPRTLQIRTIDPQHLHKHVHTNRSRSTRPAYHARSTAIGASRFSTSGTQPTTYTLRTNPGLQGATGLLGACRQVHDEAAAVLYSSYAFDFDTHIEAVEPFLSALTPIARRSVTRLALVKGALPGEKEWDRAEWKSACEYMARELRREELVLELGVVAGKPESRGRRESNSDAGEDDDDGAVDGDGDGDSGGDGWDGVPELSVDHFRLVQPRRVASRADSGIATPTSPVSEAGGRSSSPSSSPQQLQPHLVYGLGLKALAGIDFEWVEQLVVALRGCRDVRVRAVVERCAPPGANEMVAFWVSFSKSVERAFRVWLRSASRFSLSLTTILPSNLPDHRHYILASINRPAIAMKQDGDNTNSQVGNSVSCASSRDEQEYYEKLGELQKKLRLKWRYERAYRLTRERVRQDVKAMDEDIATCRRLEADIKLLKLQREAHAKSSENYSKMLDAGVARIFQIRDDIPRIKMVAELVEEGVLEPWTADSELKRE</sequence>
<reference evidence="2 3" key="1">
    <citation type="submission" date="2024-04" db="EMBL/GenBank/DDBJ databases">
        <title>Phyllosticta paracitricarpa is synonymous to the EU quarantine fungus P. citricarpa based on phylogenomic analyses.</title>
        <authorList>
            <consortium name="Lawrence Berkeley National Laboratory"/>
            <person name="Van ingen-buijs V.A."/>
            <person name="Van westerhoven A.C."/>
            <person name="Haridas S."/>
            <person name="Skiadas P."/>
            <person name="Martin F."/>
            <person name="Groenewald J.Z."/>
            <person name="Crous P.W."/>
            <person name="Seidl M.F."/>
        </authorList>
    </citation>
    <scope>NUCLEOTIDE SEQUENCE [LARGE SCALE GENOMIC DNA]</scope>
    <source>
        <strain evidence="2 3">CPC 17464</strain>
    </source>
</reference>
<feature type="region of interest" description="Disordered" evidence="1">
    <location>
        <begin position="41"/>
        <end position="69"/>
    </location>
</feature>
<feature type="compositionally biased region" description="Low complexity" evidence="1">
    <location>
        <begin position="301"/>
        <end position="311"/>
    </location>
</feature>
<comment type="caution">
    <text evidence="2">The sequence shown here is derived from an EMBL/GenBank/DDBJ whole genome shotgun (WGS) entry which is preliminary data.</text>
</comment>
<dbReference type="Proteomes" id="UP001360953">
    <property type="component" value="Unassembled WGS sequence"/>
</dbReference>
<accession>A0ABR1L9V4</accession>
<feature type="region of interest" description="Disordered" evidence="1">
    <location>
        <begin position="281"/>
        <end position="311"/>
    </location>
</feature>
<dbReference type="GeneID" id="92036309"/>
<feature type="region of interest" description="Disordered" evidence="1">
    <location>
        <begin position="226"/>
        <end position="262"/>
    </location>
</feature>
<dbReference type="EMBL" id="JBBPEH010000013">
    <property type="protein sequence ID" value="KAK7530610.1"/>
    <property type="molecule type" value="Genomic_DNA"/>
</dbReference>
<feature type="compositionally biased region" description="Acidic residues" evidence="1">
    <location>
        <begin position="238"/>
        <end position="255"/>
    </location>
</feature>
<dbReference type="RefSeq" id="XP_066650683.1">
    <property type="nucleotide sequence ID" value="XM_066803403.1"/>
</dbReference>
<gene>
    <name evidence="2" type="ORF">J3D65DRAFT_671571</name>
</gene>